<dbReference type="GO" id="GO:0004072">
    <property type="term" value="F:aspartate kinase activity"/>
    <property type="evidence" value="ECO:0007669"/>
    <property type="project" value="UniProtKB-EC"/>
</dbReference>
<comment type="function">
    <text evidence="1">Catalyzes the phosphorylation of the beta-carboxyl group of aspartic acid with ATP to yield 4-phospho-L-aspartate, which is involved in the branched biosynthetic pathway leading to the biosynthesis of amino acids threonine, isoleucine and methionine.</text>
</comment>
<dbReference type="InterPro" id="IPR001341">
    <property type="entry name" value="Asp_kinase"/>
</dbReference>
<gene>
    <name evidence="19" type="ORF">H9L42_08480</name>
</gene>
<organism evidence="19 20">
    <name type="scientific">Zhenpiania hominis</name>
    <dbReference type="NCBI Taxonomy" id="2763644"/>
    <lineage>
        <taxon>Bacteria</taxon>
        <taxon>Bacillati</taxon>
        <taxon>Bacillota</taxon>
        <taxon>Clostridia</taxon>
        <taxon>Peptostreptococcales</taxon>
        <taxon>Anaerovoracaceae</taxon>
        <taxon>Zhenpiania</taxon>
    </lineage>
</organism>
<dbReference type="CDD" id="cd04923">
    <property type="entry name" value="ACT_AK-LysC-DapG-like_2"/>
    <property type="match status" value="1"/>
</dbReference>
<dbReference type="SUPFAM" id="SSF53633">
    <property type="entry name" value="Carbamate kinase-like"/>
    <property type="match status" value="1"/>
</dbReference>
<feature type="domain" description="Aspartate/glutamate/uridylate kinase" evidence="17">
    <location>
        <begin position="3"/>
        <end position="225"/>
    </location>
</feature>
<keyword evidence="10 14" id="KW-0067">ATP-binding</keyword>
<dbReference type="InterPro" id="IPR005260">
    <property type="entry name" value="Asp_kin_monofn"/>
</dbReference>
<evidence type="ECO:0000259" key="17">
    <source>
        <dbReference type="Pfam" id="PF00696"/>
    </source>
</evidence>
<comment type="catalytic activity">
    <reaction evidence="13 15">
        <text>L-aspartate + ATP = 4-phospho-L-aspartate + ADP</text>
        <dbReference type="Rhea" id="RHEA:23776"/>
        <dbReference type="ChEBI" id="CHEBI:29991"/>
        <dbReference type="ChEBI" id="CHEBI:30616"/>
        <dbReference type="ChEBI" id="CHEBI:57535"/>
        <dbReference type="ChEBI" id="CHEBI:456216"/>
        <dbReference type="EC" id="2.7.2.4"/>
    </reaction>
</comment>
<keyword evidence="7 15" id="KW-0808">Transferase</keyword>
<dbReference type="Pfam" id="PF22468">
    <property type="entry name" value="ACT_9"/>
    <property type="match status" value="1"/>
</dbReference>
<protein>
    <recommendedName>
        <fullName evidence="15">Aspartokinase</fullName>
        <ecNumber evidence="15">2.7.2.4</ecNumber>
    </recommendedName>
</protein>
<keyword evidence="8 14" id="KW-0547">Nucleotide-binding</keyword>
<keyword evidence="6 16" id="KW-0028">Amino-acid biosynthesis</keyword>
<dbReference type="PIRSF" id="PIRSF000726">
    <property type="entry name" value="Asp_kin"/>
    <property type="match status" value="1"/>
</dbReference>
<comment type="caution">
    <text evidence="19">The sequence shown here is derived from an EMBL/GenBank/DDBJ whole genome shotgun (WGS) entry which is preliminary data.</text>
</comment>
<dbReference type="InterPro" id="IPR045865">
    <property type="entry name" value="ACT-like_dom_sf"/>
</dbReference>
<keyword evidence="20" id="KW-1185">Reference proteome</keyword>
<comment type="pathway">
    <text evidence="2 16">Amino-acid biosynthesis; L-lysine biosynthesis via DAP pathway; (S)-tetrahydrodipicolinate from L-aspartate: step 1/4.</text>
</comment>
<evidence type="ECO:0000256" key="11">
    <source>
        <dbReference type="ARBA" id="ARBA00022915"/>
    </source>
</evidence>
<keyword evidence="11" id="KW-0220">Diaminopimelate biosynthesis</keyword>
<dbReference type="EMBL" id="JACRYT010000007">
    <property type="protein sequence ID" value="MBC6679862.1"/>
    <property type="molecule type" value="Genomic_DNA"/>
</dbReference>
<dbReference type="InterPro" id="IPR054352">
    <property type="entry name" value="ACT_Aspartokinase"/>
</dbReference>
<dbReference type="GO" id="GO:0005829">
    <property type="term" value="C:cytosol"/>
    <property type="evidence" value="ECO:0007669"/>
    <property type="project" value="TreeGrafter"/>
</dbReference>
<dbReference type="NCBIfam" id="TIGR00657">
    <property type="entry name" value="asp_kinases"/>
    <property type="match status" value="1"/>
</dbReference>
<evidence type="ECO:0000256" key="8">
    <source>
        <dbReference type="ARBA" id="ARBA00022741"/>
    </source>
</evidence>
<evidence type="ECO:0000256" key="6">
    <source>
        <dbReference type="ARBA" id="ARBA00022605"/>
    </source>
</evidence>
<feature type="binding site" evidence="14">
    <location>
        <position position="46"/>
    </location>
    <ligand>
        <name>substrate</name>
    </ligand>
</feature>
<evidence type="ECO:0000256" key="13">
    <source>
        <dbReference type="ARBA" id="ARBA00047872"/>
    </source>
</evidence>
<dbReference type="InterPro" id="IPR036393">
    <property type="entry name" value="AceGlu_kinase-like_sf"/>
</dbReference>
<evidence type="ECO:0000256" key="3">
    <source>
        <dbReference type="ARBA" id="ARBA00004986"/>
    </source>
</evidence>
<evidence type="ECO:0000259" key="18">
    <source>
        <dbReference type="Pfam" id="PF22468"/>
    </source>
</evidence>
<evidence type="ECO:0000313" key="20">
    <source>
        <dbReference type="Proteomes" id="UP000602647"/>
    </source>
</evidence>
<dbReference type="GO" id="GO:0019877">
    <property type="term" value="P:diaminopimelate biosynthetic process"/>
    <property type="evidence" value="ECO:0007669"/>
    <property type="project" value="UniProtKB-KW"/>
</dbReference>
<dbReference type="Gene3D" id="3.40.1160.10">
    <property type="entry name" value="Acetylglutamate kinase-like"/>
    <property type="match status" value="1"/>
</dbReference>
<feature type="binding site" evidence="14">
    <location>
        <position position="177"/>
    </location>
    <ligand>
        <name>ATP</name>
        <dbReference type="ChEBI" id="CHEBI:30616"/>
    </ligand>
</feature>
<dbReference type="EC" id="2.7.2.4" evidence="15"/>
<sequence>MNVVQKYNGRCVDSIDKIKAIARHVAETRQEGDGLVIVASAMGRTTDRLIKMAQEVSSDIPKRELDALLATGEQQSVALLAIALNDLGVPAVSLTGLQSGFITNDYHTHARIKTLNTENVEEIIKQGKVAVVAGFQGASEDGDVTTLGRGGADITAVAIAAQLGWPCEVYSTTDGLYTVDPDIYPQAKKISSITYEEMMELANLGSDKLETRSVELAKKYGVELFLGKALERDKSKGTYIMNNDNLLVEEMPVTGMSIQEDVTIFTMRNIKNDGRTVAECFKILGELDINVDMISQQSMGKDTCSVSFSCTRDQGRELKKRIDAAEIFKGVTVDCEEDLAMISLVGVGMATHSGVASEVFNVLAANDIKYYQITTSEISISVTVDMEWKSKAAIALAEAFEL</sequence>
<feature type="binding site" evidence="14">
    <location>
        <begin position="6"/>
        <end position="9"/>
    </location>
    <ligand>
        <name>ATP</name>
        <dbReference type="ChEBI" id="CHEBI:30616"/>
    </ligand>
</feature>
<evidence type="ECO:0000256" key="5">
    <source>
        <dbReference type="ARBA" id="ARBA00010122"/>
    </source>
</evidence>
<dbReference type="InterPro" id="IPR001048">
    <property type="entry name" value="Asp/Glu/Uridylate_kinase"/>
</dbReference>
<evidence type="ECO:0000256" key="10">
    <source>
        <dbReference type="ARBA" id="ARBA00022840"/>
    </source>
</evidence>
<dbReference type="PANTHER" id="PTHR21499">
    <property type="entry name" value="ASPARTATE KINASE"/>
    <property type="match status" value="1"/>
</dbReference>
<keyword evidence="9 15" id="KW-0418">Kinase</keyword>
<dbReference type="NCBIfam" id="NF005155">
    <property type="entry name" value="PRK06635.1-4"/>
    <property type="match status" value="1"/>
</dbReference>
<reference evidence="19" key="1">
    <citation type="submission" date="2020-08" db="EMBL/GenBank/DDBJ databases">
        <title>Genome public.</title>
        <authorList>
            <person name="Liu C."/>
            <person name="Sun Q."/>
        </authorList>
    </citation>
    <scope>NUCLEOTIDE SEQUENCE</scope>
    <source>
        <strain evidence="19">BX12</strain>
    </source>
</reference>
<dbReference type="PANTHER" id="PTHR21499:SF3">
    <property type="entry name" value="ASPARTOKINASE"/>
    <property type="match status" value="1"/>
</dbReference>
<dbReference type="GO" id="GO:0009090">
    <property type="term" value="P:homoserine biosynthetic process"/>
    <property type="evidence" value="ECO:0007669"/>
    <property type="project" value="TreeGrafter"/>
</dbReference>
<dbReference type="GO" id="GO:0005524">
    <property type="term" value="F:ATP binding"/>
    <property type="evidence" value="ECO:0007669"/>
    <property type="project" value="UniProtKB-KW"/>
</dbReference>
<comment type="pathway">
    <text evidence="3 16">Amino-acid biosynthesis; L-methionine biosynthesis via de novo pathway; L-homoserine from L-aspartate: step 1/3.</text>
</comment>
<comment type="pathway">
    <text evidence="4 16">Amino-acid biosynthesis; L-threonine biosynthesis; L-threonine from L-aspartate: step 1/5.</text>
</comment>
<name>A0A923NMG2_9FIRM</name>
<evidence type="ECO:0000256" key="1">
    <source>
        <dbReference type="ARBA" id="ARBA00003121"/>
    </source>
</evidence>
<dbReference type="CDD" id="cd04261">
    <property type="entry name" value="AAK_AKii-LysC-BS"/>
    <property type="match status" value="1"/>
</dbReference>
<keyword evidence="12" id="KW-0457">Lysine biosynthesis</keyword>
<dbReference type="Gene3D" id="3.30.2130.10">
    <property type="entry name" value="VC0802-like"/>
    <property type="match status" value="1"/>
</dbReference>
<dbReference type="AlphaFoldDB" id="A0A923NMG2"/>
<evidence type="ECO:0000256" key="12">
    <source>
        <dbReference type="ARBA" id="ARBA00023154"/>
    </source>
</evidence>
<evidence type="ECO:0000256" key="9">
    <source>
        <dbReference type="ARBA" id="ARBA00022777"/>
    </source>
</evidence>
<evidence type="ECO:0000313" key="19">
    <source>
        <dbReference type="EMBL" id="MBC6679862.1"/>
    </source>
</evidence>
<dbReference type="NCBIfam" id="NF005154">
    <property type="entry name" value="PRK06635.1-2"/>
    <property type="match status" value="1"/>
</dbReference>
<dbReference type="SUPFAM" id="SSF55021">
    <property type="entry name" value="ACT-like"/>
    <property type="match status" value="2"/>
</dbReference>
<dbReference type="GO" id="GO:0009089">
    <property type="term" value="P:lysine biosynthetic process via diaminopimelate"/>
    <property type="evidence" value="ECO:0007669"/>
    <property type="project" value="InterPro"/>
</dbReference>
<evidence type="ECO:0000256" key="4">
    <source>
        <dbReference type="ARBA" id="ARBA00005139"/>
    </source>
</evidence>
<evidence type="ECO:0000256" key="7">
    <source>
        <dbReference type="ARBA" id="ARBA00022679"/>
    </source>
</evidence>
<dbReference type="InterPro" id="IPR041740">
    <property type="entry name" value="AKii-LysC-BS"/>
</dbReference>
<evidence type="ECO:0000256" key="15">
    <source>
        <dbReference type="RuleBase" id="RU003448"/>
    </source>
</evidence>
<evidence type="ECO:0000256" key="14">
    <source>
        <dbReference type="PIRSR" id="PIRSR000726-1"/>
    </source>
</evidence>
<evidence type="ECO:0000256" key="2">
    <source>
        <dbReference type="ARBA" id="ARBA00004766"/>
    </source>
</evidence>
<evidence type="ECO:0000256" key="16">
    <source>
        <dbReference type="RuleBase" id="RU004249"/>
    </source>
</evidence>
<dbReference type="Pfam" id="PF00696">
    <property type="entry name" value="AA_kinase"/>
    <property type="match status" value="1"/>
</dbReference>
<feature type="binding site" evidence="14">
    <location>
        <position position="73"/>
    </location>
    <ligand>
        <name>substrate</name>
    </ligand>
</feature>
<accession>A0A923NMG2</accession>
<comment type="similarity">
    <text evidence="5 15">Belongs to the aspartokinase family.</text>
</comment>
<dbReference type="Proteomes" id="UP000602647">
    <property type="component" value="Unassembled WGS sequence"/>
</dbReference>
<proteinExistence type="inferred from homology"/>
<dbReference type="CDD" id="cd04891">
    <property type="entry name" value="ACT_AK-LysC-DapG-like_1"/>
    <property type="match status" value="1"/>
</dbReference>
<feature type="domain" description="Aspartokinase ACT" evidence="18">
    <location>
        <begin position="342"/>
        <end position="400"/>
    </location>
</feature>